<feature type="region of interest" description="Disordered" evidence="1">
    <location>
        <begin position="115"/>
        <end position="157"/>
    </location>
</feature>
<name>A0A371CHN7_9APHY</name>
<protein>
    <submittedName>
        <fullName evidence="2">Uncharacterized protein</fullName>
    </submittedName>
</protein>
<sequence>MRLEGERCTRSNASRCSSCKCAGAEAQLGVRDVRDGPQEAPARAASQSTARSREKARKSETEADRCSESARRAHAGLSLPDASIADSKPQDEPRVQMQPASVDVASLLECSHRPPARLLRGDAQGIRSGGGQESRQRPCCARGLVRRRPRKDGGEGD</sequence>
<dbReference type="AlphaFoldDB" id="A0A371CHN7"/>
<evidence type="ECO:0000256" key="1">
    <source>
        <dbReference type="SAM" id="MobiDB-lite"/>
    </source>
</evidence>
<accession>A0A371CHN7</accession>
<organism evidence="2 3">
    <name type="scientific">Lentinus brumalis</name>
    <dbReference type="NCBI Taxonomy" id="2498619"/>
    <lineage>
        <taxon>Eukaryota</taxon>
        <taxon>Fungi</taxon>
        <taxon>Dikarya</taxon>
        <taxon>Basidiomycota</taxon>
        <taxon>Agaricomycotina</taxon>
        <taxon>Agaricomycetes</taxon>
        <taxon>Polyporales</taxon>
        <taxon>Polyporaceae</taxon>
        <taxon>Lentinus</taxon>
    </lineage>
</organism>
<gene>
    <name evidence="2" type="ORF">OH76DRAFT_525441</name>
</gene>
<evidence type="ECO:0000313" key="3">
    <source>
        <dbReference type="Proteomes" id="UP000256964"/>
    </source>
</evidence>
<dbReference type="EMBL" id="KZ857645">
    <property type="protein sequence ID" value="RDX39799.1"/>
    <property type="molecule type" value="Genomic_DNA"/>
</dbReference>
<feature type="compositionally biased region" description="Low complexity" evidence="1">
    <location>
        <begin position="40"/>
        <end position="50"/>
    </location>
</feature>
<reference evidence="2 3" key="1">
    <citation type="journal article" date="2018" name="Biotechnol. Biofuels">
        <title>Integrative visual omics of the white-rot fungus Polyporus brumalis exposes the biotechnological potential of its oxidative enzymes for delignifying raw plant biomass.</title>
        <authorList>
            <person name="Miyauchi S."/>
            <person name="Rancon A."/>
            <person name="Drula E."/>
            <person name="Hage H."/>
            <person name="Chaduli D."/>
            <person name="Favel A."/>
            <person name="Grisel S."/>
            <person name="Henrissat B."/>
            <person name="Herpoel-Gimbert I."/>
            <person name="Ruiz-Duenas F.J."/>
            <person name="Chevret D."/>
            <person name="Hainaut M."/>
            <person name="Lin J."/>
            <person name="Wang M."/>
            <person name="Pangilinan J."/>
            <person name="Lipzen A."/>
            <person name="Lesage-Meessen L."/>
            <person name="Navarro D."/>
            <person name="Riley R."/>
            <person name="Grigoriev I.V."/>
            <person name="Zhou S."/>
            <person name="Raouche S."/>
            <person name="Rosso M.N."/>
        </authorList>
    </citation>
    <scope>NUCLEOTIDE SEQUENCE [LARGE SCALE GENOMIC DNA]</scope>
    <source>
        <strain evidence="2 3">BRFM 1820</strain>
    </source>
</reference>
<evidence type="ECO:0000313" key="2">
    <source>
        <dbReference type="EMBL" id="RDX39799.1"/>
    </source>
</evidence>
<feature type="compositionally biased region" description="Basic and acidic residues" evidence="1">
    <location>
        <begin position="51"/>
        <end position="71"/>
    </location>
</feature>
<feature type="region of interest" description="Disordered" evidence="1">
    <location>
        <begin position="30"/>
        <end position="98"/>
    </location>
</feature>
<dbReference type="Proteomes" id="UP000256964">
    <property type="component" value="Unassembled WGS sequence"/>
</dbReference>
<proteinExistence type="predicted"/>
<keyword evidence="3" id="KW-1185">Reference proteome</keyword>